<reference evidence="4 5" key="1">
    <citation type="submission" date="2016-03" db="EMBL/GenBank/DDBJ databases">
        <authorList>
            <person name="Devillers H."/>
        </authorList>
    </citation>
    <scope>NUCLEOTIDE SEQUENCE [LARGE SCALE GENOMIC DNA]</scope>
    <source>
        <strain evidence="4">CBS 11717</strain>
    </source>
</reference>
<dbReference type="OrthoDB" id="1898560at2759"/>
<name>A0A1G4JQ54_9SACH</name>
<organism evidence="4 5">
    <name type="scientific">Lachancea mirantina</name>
    <dbReference type="NCBI Taxonomy" id="1230905"/>
    <lineage>
        <taxon>Eukaryota</taxon>
        <taxon>Fungi</taxon>
        <taxon>Dikarya</taxon>
        <taxon>Ascomycota</taxon>
        <taxon>Saccharomycotina</taxon>
        <taxon>Saccharomycetes</taxon>
        <taxon>Saccharomycetales</taxon>
        <taxon>Saccharomycetaceae</taxon>
        <taxon>Lachancea</taxon>
    </lineage>
</organism>
<accession>A0A1G4JQ54</accession>
<dbReference type="STRING" id="1230905.A0A1G4JQ54"/>
<evidence type="ECO:0000256" key="1">
    <source>
        <dbReference type="ARBA" id="ARBA00008509"/>
    </source>
</evidence>
<keyword evidence="5" id="KW-1185">Reference proteome</keyword>
<protein>
    <submittedName>
        <fullName evidence="4">LAMI_0E12464g1_1</fullName>
    </submittedName>
</protein>
<dbReference type="Gene3D" id="1.25.40.10">
    <property type="entry name" value="Tetratricopeptide repeat domain"/>
    <property type="match status" value="1"/>
</dbReference>
<dbReference type="EMBL" id="LT598465">
    <property type="protein sequence ID" value="SCU92891.1"/>
    <property type="molecule type" value="Genomic_DNA"/>
</dbReference>
<dbReference type="AlphaFoldDB" id="A0A1G4JQ54"/>
<proteinExistence type="inferred from homology"/>
<dbReference type="SUPFAM" id="SSF48452">
    <property type="entry name" value="TPR-like"/>
    <property type="match status" value="1"/>
</dbReference>
<gene>
    <name evidence="4" type="ORF">LAMI_0E12464G</name>
</gene>
<dbReference type="InterPro" id="IPR011990">
    <property type="entry name" value="TPR-like_helical_dom_sf"/>
</dbReference>
<evidence type="ECO:0000313" key="5">
    <source>
        <dbReference type="Proteomes" id="UP000191024"/>
    </source>
</evidence>
<sequence>MPIEKDLKTAYGVLYDDKEPEKALGIYDSVLKQSPTNLTALVYKAACLEKLYFGAVDWHNEQTLENAFELLQSGQDVAMKRGDRSKLAWVKFRIFTHFYNRKNYPEAERYFNESKHLGYDDPTLPLWQANLTKKLAKLQKRKKNLAQKEEPHIDALNANEEKLVLTAPVASVPAEEPSGSPTFKVDWYQSPTHVTIVLFTANMPHSKDDVTAKVSEEGRHLDVSFQTASTGSEFQYSTDLFHPVNPAAVTTSVFSKKIEISLQKETKQQWKQLERSEETPNVITNTVRTESVTQNVSGLRYPTSSKKTIDWSKFEIDDDTQEQENSADAFFQQLYANADPDTRRAMMKSYVESNGTALNTNWTEVSEKTVETRPPEGLELKKL</sequence>
<dbReference type="Pfam" id="PF04969">
    <property type="entry name" value="CS"/>
    <property type="match status" value="1"/>
</dbReference>
<dbReference type="Pfam" id="PF05002">
    <property type="entry name" value="SGS"/>
    <property type="match status" value="1"/>
</dbReference>
<dbReference type="InterPro" id="IPR007699">
    <property type="entry name" value="SGS_dom"/>
</dbReference>
<dbReference type="PANTHER" id="PTHR45862">
    <property type="entry name" value="PROTEIN SGT1 HOMOLOG"/>
    <property type="match status" value="1"/>
</dbReference>
<evidence type="ECO:0000259" key="2">
    <source>
        <dbReference type="PROSITE" id="PS51048"/>
    </source>
</evidence>
<dbReference type="SUPFAM" id="SSF49764">
    <property type="entry name" value="HSP20-like chaperones"/>
    <property type="match status" value="1"/>
</dbReference>
<evidence type="ECO:0000313" key="4">
    <source>
        <dbReference type="EMBL" id="SCU92891.1"/>
    </source>
</evidence>
<feature type="domain" description="SGS" evidence="2">
    <location>
        <begin position="300"/>
        <end position="383"/>
    </location>
</feature>
<comment type="similarity">
    <text evidence="1">Belongs to the SGT1 family.</text>
</comment>
<dbReference type="CDD" id="cd06466">
    <property type="entry name" value="p23_CS_SGT1_like"/>
    <property type="match status" value="1"/>
</dbReference>
<dbReference type="Proteomes" id="UP000191024">
    <property type="component" value="Chromosome E"/>
</dbReference>
<feature type="domain" description="CS" evidence="3">
    <location>
        <begin position="180"/>
        <end position="274"/>
    </location>
</feature>
<dbReference type="GO" id="GO:0051087">
    <property type="term" value="F:protein-folding chaperone binding"/>
    <property type="evidence" value="ECO:0007669"/>
    <property type="project" value="InterPro"/>
</dbReference>
<evidence type="ECO:0000259" key="3">
    <source>
        <dbReference type="PROSITE" id="PS51203"/>
    </source>
</evidence>
<dbReference type="PROSITE" id="PS51048">
    <property type="entry name" value="SGS"/>
    <property type="match status" value="1"/>
</dbReference>
<dbReference type="PROSITE" id="PS51203">
    <property type="entry name" value="CS"/>
    <property type="match status" value="1"/>
</dbReference>
<dbReference type="InterPro" id="IPR008978">
    <property type="entry name" value="HSP20-like_chaperone"/>
</dbReference>
<dbReference type="InterPro" id="IPR044563">
    <property type="entry name" value="Sgt1-like"/>
</dbReference>
<dbReference type="InterPro" id="IPR007052">
    <property type="entry name" value="CS_dom"/>
</dbReference>
<dbReference type="Gene3D" id="2.60.40.790">
    <property type="match status" value="1"/>
</dbReference>